<evidence type="ECO:0000313" key="2">
    <source>
        <dbReference type="EMBL" id="KAJ8413664.1"/>
    </source>
</evidence>
<gene>
    <name evidence="2" type="ORF">AAFF_G00081710</name>
</gene>
<accession>A0AAD7T3A8</accession>
<name>A0AAD7T3A8_9TELE</name>
<proteinExistence type="predicted"/>
<evidence type="ECO:0000256" key="1">
    <source>
        <dbReference type="SAM" id="SignalP"/>
    </source>
</evidence>
<keyword evidence="3" id="KW-1185">Reference proteome</keyword>
<evidence type="ECO:0000313" key="3">
    <source>
        <dbReference type="Proteomes" id="UP001221898"/>
    </source>
</evidence>
<evidence type="ECO:0008006" key="4">
    <source>
        <dbReference type="Google" id="ProtNLM"/>
    </source>
</evidence>
<feature type="signal peptide" evidence="1">
    <location>
        <begin position="1"/>
        <end position="22"/>
    </location>
</feature>
<feature type="chain" id="PRO_5042062065" description="Secreted protein" evidence="1">
    <location>
        <begin position="23"/>
        <end position="127"/>
    </location>
</feature>
<sequence length="127" mass="13992">MIKGCKEHWTLLLLCPCFPSAPLPPPAALTGVVMLQLCETPWVNKGSCQSVLHSSWKSFPWFGTDLWARRGVGQCCAVRPGRVMLINAPAGDQAHAATVAFLSAFHAPYCPRCQHLRMMQKPVGNQY</sequence>
<dbReference type="Proteomes" id="UP001221898">
    <property type="component" value="Unassembled WGS sequence"/>
</dbReference>
<reference evidence="2" key="1">
    <citation type="journal article" date="2023" name="Science">
        <title>Genome structures resolve the early diversification of teleost fishes.</title>
        <authorList>
            <person name="Parey E."/>
            <person name="Louis A."/>
            <person name="Montfort J."/>
            <person name="Bouchez O."/>
            <person name="Roques C."/>
            <person name="Iampietro C."/>
            <person name="Lluch J."/>
            <person name="Castinel A."/>
            <person name="Donnadieu C."/>
            <person name="Desvignes T."/>
            <person name="Floi Bucao C."/>
            <person name="Jouanno E."/>
            <person name="Wen M."/>
            <person name="Mejri S."/>
            <person name="Dirks R."/>
            <person name="Jansen H."/>
            <person name="Henkel C."/>
            <person name="Chen W.J."/>
            <person name="Zahm M."/>
            <person name="Cabau C."/>
            <person name="Klopp C."/>
            <person name="Thompson A.W."/>
            <person name="Robinson-Rechavi M."/>
            <person name="Braasch I."/>
            <person name="Lecointre G."/>
            <person name="Bobe J."/>
            <person name="Postlethwait J.H."/>
            <person name="Berthelot C."/>
            <person name="Roest Crollius H."/>
            <person name="Guiguen Y."/>
        </authorList>
    </citation>
    <scope>NUCLEOTIDE SEQUENCE</scope>
    <source>
        <strain evidence="2">NC1722</strain>
    </source>
</reference>
<protein>
    <recommendedName>
        <fullName evidence="4">Secreted protein</fullName>
    </recommendedName>
</protein>
<comment type="caution">
    <text evidence="2">The sequence shown here is derived from an EMBL/GenBank/DDBJ whole genome shotgun (WGS) entry which is preliminary data.</text>
</comment>
<organism evidence="2 3">
    <name type="scientific">Aldrovandia affinis</name>
    <dbReference type="NCBI Taxonomy" id="143900"/>
    <lineage>
        <taxon>Eukaryota</taxon>
        <taxon>Metazoa</taxon>
        <taxon>Chordata</taxon>
        <taxon>Craniata</taxon>
        <taxon>Vertebrata</taxon>
        <taxon>Euteleostomi</taxon>
        <taxon>Actinopterygii</taxon>
        <taxon>Neopterygii</taxon>
        <taxon>Teleostei</taxon>
        <taxon>Notacanthiformes</taxon>
        <taxon>Halosauridae</taxon>
        <taxon>Aldrovandia</taxon>
    </lineage>
</organism>
<dbReference type="AlphaFoldDB" id="A0AAD7T3A8"/>
<keyword evidence="1" id="KW-0732">Signal</keyword>
<dbReference type="EMBL" id="JAINUG010000015">
    <property type="protein sequence ID" value="KAJ8413664.1"/>
    <property type="molecule type" value="Genomic_DNA"/>
</dbReference>